<accession>A0A0M4EU19</accession>
<dbReference type="Gene3D" id="1.10.238.10">
    <property type="entry name" value="EF-hand"/>
    <property type="match status" value="1"/>
</dbReference>
<gene>
    <name evidence="1" type="ORF">Dbus_chrXg353</name>
</gene>
<evidence type="ECO:0000313" key="2">
    <source>
        <dbReference type="Proteomes" id="UP000494163"/>
    </source>
</evidence>
<reference evidence="1 2" key="1">
    <citation type="submission" date="2015-08" db="EMBL/GenBank/DDBJ databases">
        <title>Ancestral chromatin configuration constrains chromatin evolution on differentiating sex chromosomes in Drosophila.</title>
        <authorList>
            <person name="Zhou Q."/>
            <person name="Bachtrog D."/>
        </authorList>
    </citation>
    <scope>NUCLEOTIDE SEQUENCE [LARGE SCALE GENOMIC DNA]</scope>
    <source>
        <tissue evidence="1">Whole larvae</tissue>
    </source>
</reference>
<keyword evidence="2" id="KW-1185">Reference proteome</keyword>
<dbReference type="GO" id="GO:0016460">
    <property type="term" value="C:myosin II complex"/>
    <property type="evidence" value="ECO:0007669"/>
    <property type="project" value="TreeGrafter"/>
</dbReference>
<dbReference type="GO" id="GO:0032036">
    <property type="term" value="F:myosin heavy chain binding"/>
    <property type="evidence" value="ECO:0007669"/>
    <property type="project" value="TreeGrafter"/>
</dbReference>
<dbReference type="OrthoDB" id="7859857at2759"/>
<dbReference type="InterPro" id="IPR050230">
    <property type="entry name" value="CALM/Myosin/TropC-like"/>
</dbReference>
<dbReference type="STRING" id="30019.A0A0M4EU19"/>
<dbReference type="InterPro" id="IPR011992">
    <property type="entry name" value="EF-hand-dom_pair"/>
</dbReference>
<sequence>MSRKVADKHIHRVSHFRTRDELLRSLPQVEKLQGIFNLFAASGTAGSMESSNICDCLRAMGLLFQQSRLHNSMSQRLKKFPQGKTPRRVSFELLLTLYCELADQSDVPTAATMIDGLRCCDVEGRGVLPYTQLRNILTTVGDCLNEEEVYDLLFDLTDSNGNVNYVTLMESLLTRDGDAHAKVHQARIYLEALGNNCCHMDMQKRDDFIKTLRELDVAKTGFIGGDRLLALLNGSGDAFTSTELTALTSGMLNPDRQVDYRKFLRLIMND</sequence>
<dbReference type="OMA" id="GINYRRF"/>
<protein>
    <submittedName>
        <fullName evidence="1">CG34435</fullName>
    </submittedName>
</protein>
<proteinExistence type="predicted"/>
<name>A0A0M4EU19_DROBS</name>
<evidence type="ECO:0000313" key="1">
    <source>
        <dbReference type="EMBL" id="ALC48497.1"/>
    </source>
</evidence>
<dbReference type="AlphaFoldDB" id="A0A0M4EU19"/>
<dbReference type="PANTHER" id="PTHR23048">
    <property type="entry name" value="MYOSIN LIGHT CHAIN 1, 3"/>
    <property type="match status" value="1"/>
</dbReference>
<organism evidence="1 2">
    <name type="scientific">Drosophila busckii</name>
    <name type="common">Fruit fly</name>
    <dbReference type="NCBI Taxonomy" id="30019"/>
    <lineage>
        <taxon>Eukaryota</taxon>
        <taxon>Metazoa</taxon>
        <taxon>Ecdysozoa</taxon>
        <taxon>Arthropoda</taxon>
        <taxon>Hexapoda</taxon>
        <taxon>Insecta</taxon>
        <taxon>Pterygota</taxon>
        <taxon>Neoptera</taxon>
        <taxon>Endopterygota</taxon>
        <taxon>Diptera</taxon>
        <taxon>Brachycera</taxon>
        <taxon>Muscomorpha</taxon>
        <taxon>Ephydroidea</taxon>
        <taxon>Drosophilidae</taxon>
        <taxon>Drosophila</taxon>
    </lineage>
</organism>
<dbReference type="EMBL" id="CP012528">
    <property type="protein sequence ID" value="ALC48497.1"/>
    <property type="molecule type" value="Genomic_DNA"/>
</dbReference>
<dbReference type="Proteomes" id="UP000494163">
    <property type="component" value="Chromosome X"/>
</dbReference>
<dbReference type="SUPFAM" id="SSF47473">
    <property type="entry name" value="EF-hand"/>
    <property type="match status" value="2"/>
</dbReference>
<dbReference type="PANTHER" id="PTHR23048:SF49">
    <property type="entry name" value="FI08416P-RELATED"/>
    <property type="match status" value="1"/>
</dbReference>